<evidence type="ECO:0000313" key="2">
    <source>
        <dbReference type="Proteomes" id="UP001168821"/>
    </source>
</evidence>
<proteinExistence type="predicted"/>
<keyword evidence="2" id="KW-1185">Reference proteome</keyword>
<accession>A0AA38I0P8</accession>
<name>A0AA38I0P8_9CUCU</name>
<comment type="caution">
    <text evidence="1">The sequence shown here is derived from an EMBL/GenBank/DDBJ whole genome shotgun (WGS) entry which is preliminary data.</text>
</comment>
<dbReference type="Proteomes" id="UP001168821">
    <property type="component" value="Unassembled WGS sequence"/>
</dbReference>
<gene>
    <name evidence="1" type="ORF">Zmor_024330</name>
</gene>
<organism evidence="1 2">
    <name type="scientific">Zophobas morio</name>
    <dbReference type="NCBI Taxonomy" id="2755281"/>
    <lineage>
        <taxon>Eukaryota</taxon>
        <taxon>Metazoa</taxon>
        <taxon>Ecdysozoa</taxon>
        <taxon>Arthropoda</taxon>
        <taxon>Hexapoda</taxon>
        <taxon>Insecta</taxon>
        <taxon>Pterygota</taxon>
        <taxon>Neoptera</taxon>
        <taxon>Endopterygota</taxon>
        <taxon>Coleoptera</taxon>
        <taxon>Polyphaga</taxon>
        <taxon>Cucujiformia</taxon>
        <taxon>Tenebrionidae</taxon>
        <taxon>Zophobas</taxon>
    </lineage>
</organism>
<dbReference type="EMBL" id="JALNTZ010000007">
    <property type="protein sequence ID" value="KAJ3646757.1"/>
    <property type="molecule type" value="Genomic_DNA"/>
</dbReference>
<evidence type="ECO:0000313" key="1">
    <source>
        <dbReference type="EMBL" id="KAJ3646757.1"/>
    </source>
</evidence>
<sequence length="127" mass="14838">MPTPEDILTELEGLRIKRESLFARIQNVLDSSRTLTSENVRLFRLRIDKLVELEARFEGIQEQIIDRNSQIKVAADKLEVLNVQKACDNIIYEVRGKYVHGSDSKYARFERYQFSPKHVHGYQILST</sequence>
<protein>
    <submittedName>
        <fullName evidence="1">Uncharacterized protein</fullName>
    </submittedName>
</protein>
<reference evidence="1" key="1">
    <citation type="journal article" date="2023" name="G3 (Bethesda)">
        <title>Whole genome assemblies of Zophobas morio and Tenebrio molitor.</title>
        <authorList>
            <person name="Kaur S."/>
            <person name="Stinson S.A."/>
            <person name="diCenzo G.C."/>
        </authorList>
    </citation>
    <scope>NUCLEOTIDE SEQUENCE</scope>
    <source>
        <strain evidence="1">QUZm001</strain>
    </source>
</reference>
<dbReference type="AlphaFoldDB" id="A0AA38I0P8"/>